<proteinExistence type="predicted"/>
<comment type="caution">
    <text evidence="1">The sequence shown here is derived from an EMBL/GenBank/DDBJ whole genome shotgun (WGS) entry which is preliminary data.</text>
</comment>
<dbReference type="Proteomes" id="UP001152622">
    <property type="component" value="Chromosome 8"/>
</dbReference>
<dbReference type="EMBL" id="JAINUF010000008">
    <property type="protein sequence ID" value="KAJ8351464.1"/>
    <property type="molecule type" value="Genomic_DNA"/>
</dbReference>
<evidence type="ECO:0000313" key="2">
    <source>
        <dbReference type="Proteomes" id="UP001152622"/>
    </source>
</evidence>
<gene>
    <name evidence="1" type="ORF">SKAU_G00229400</name>
</gene>
<keyword evidence="2" id="KW-1185">Reference proteome</keyword>
<dbReference type="AlphaFoldDB" id="A0A9Q1F5R0"/>
<accession>A0A9Q1F5R0</accession>
<name>A0A9Q1F5R0_SYNKA</name>
<sequence length="52" mass="5788">MVSYRNGTKCIVETTKAAARGLAQEVFPWWGVTEQTDSVNKTHSKGMVMRSV</sequence>
<reference evidence="1" key="1">
    <citation type="journal article" date="2023" name="Science">
        <title>Genome structures resolve the early diversification of teleost fishes.</title>
        <authorList>
            <person name="Parey E."/>
            <person name="Louis A."/>
            <person name="Montfort J."/>
            <person name="Bouchez O."/>
            <person name="Roques C."/>
            <person name="Iampietro C."/>
            <person name="Lluch J."/>
            <person name="Castinel A."/>
            <person name="Donnadieu C."/>
            <person name="Desvignes T."/>
            <person name="Floi Bucao C."/>
            <person name="Jouanno E."/>
            <person name="Wen M."/>
            <person name="Mejri S."/>
            <person name="Dirks R."/>
            <person name="Jansen H."/>
            <person name="Henkel C."/>
            <person name="Chen W.J."/>
            <person name="Zahm M."/>
            <person name="Cabau C."/>
            <person name="Klopp C."/>
            <person name="Thompson A.W."/>
            <person name="Robinson-Rechavi M."/>
            <person name="Braasch I."/>
            <person name="Lecointre G."/>
            <person name="Bobe J."/>
            <person name="Postlethwait J.H."/>
            <person name="Berthelot C."/>
            <person name="Roest Crollius H."/>
            <person name="Guiguen Y."/>
        </authorList>
    </citation>
    <scope>NUCLEOTIDE SEQUENCE</scope>
    <source>
        <strain evidence="1">WJC10195</strain>
    </source>
</reference>
<protein>
    <submittedName>
        <fullName evidence="1">Uncharacterized protein</fullName>
    </submittedName>
</protein>
<evidence type="ECO:0000313" key="1">
    <source>
        <dbReference type="EMBL" id="KAJ8351464.1"/>
    </source>
</evidence>
<organism evidence="1 2">
    <name type="scientific">Synaphobranchus kaupii</name>
    <name type="common">Kaup's arrowtooth eel</name>
    <dbReference type="NCBI Taxonomy" id="118154"/>
    <lineage>
        <taxon>Eukaryota</taxon>
        <taxon>Metazoa</taxon>
        <taxon>Chordata</taxon>
        <taxon>Craniata</taxon>
        <taxon>Vertebrata</taxon>
        <taxon>Euteleostomi</taxon>
        <taxon>Actinopterygii</taxon>
        <taxon>Neopterygii</taxon>
        <taxon>Teleostei</taxon>
        <taxon>Anguilliformes</taxon>
        <taxon>Synaphobranchidae</taxon>
        <taxon>Synaphobranchus</taxon>
    </lineage>
</organism>